<name>A0ABP0X827_9BRYO</name>
<dbReference type="PANTHER" id="PTHR39596">
    <property type="match status" value="1"/>
</dbReference>
<dbReference type="Proteomes" id="UP001497444">
    <property type="component" value="Chromosome 5"/>
</dbReference>
<reference evidence="2" key="1">
    <citation type="submission" date="2024-02" db="EMBL/GenBank/DDBJ databases">
        <authorList>
            <consortium name="ELIXIR-Norway"/>
            <consortium name="Elixir Norway"/>
        </authorList>
    </citation>
    <scope>NUCLEOTIDE SEQUENCE</scope>
</reference>
<dbReference type="PANTHER" id="PTHR39596:SF2">
    <property type="entry name" value="HET DOMAIN PROTEIN (AFU_ORTHOLOGUE AFUA_1G17550)-RELATED"/>
    <property type="match status" value="1"/>
</dbReference>
<dbReference type="EMBL" id="OZ020100">
    <property type="protein sequence ID" value="CAK9273732.1"/>
    <property type="molecule type" value="Genomic_DNA"/>
</dbReference>
<evidence type="ECO:0000313" key="2">
    <source>
        <dbReference type="EMBL" id="CAK9273732.1"/>
    </source>
</evidence>
<dbReference type="Pfam" id="PF06985">
    <property type="entry name" value="HET"/>
    <property type="match status" value="1"/>
</dbReference>
<evidence type="ECO:0000313" key="3">
    <source>
        <dbReference type="Proteomes" id="UP001497444"/>
    </source>
</evidence>
<accession>A0ABP0X827</accession>
<feature type="domain" description="Heterokaryon incompatibility" evidence="1">
    <location>
        <begin position="318"/>
        <end position="392"/>
    </location>
</feature>
<organism evidence="2 3">
    <name type="scientific">Sphagnum jensenii</name>
    <dbReference type="NCBI Taxonomy" id="128206"/>
    <lineage>
        <taxon>Eukaryota</taxon>
        <taxon>Viridiplantae</taxon>
        <taxon>Streptophyta</taxon>
        <taxon>Embryophyta</taxon>
        <taxon>Bryophyta</taxon>
        <taxon>Sphagnophytina</taxon>
        <taxon>Sphagnopsida</taxon>
        <taxon>Sphagnales</taxon>
        <taxon>Sphagnaceae</taxon>
        <taxon>Sphagnum</taxon>
    </lineage>
</organism>
<proteinExistence type="predicted"/>
<evidence type="ECO:0000259" key="1">
    <source>
        <dbReference type="Pfam" id="PF06985"/>
    </source>
</evidence>
<dbReference type="InterPro" id="IPR010730">
    <property type="entry name" value="HET"/>
</dbReference>
<gene>
    <name evidence="2" type="ORF">CSSPJE1EN1_LOCUS19210</name>
</gene>
<sequence length="489" mass="54916">MVPLHKPPLPSLDNTFIFKDAPWLGGKHDGYPLLSFKDYRTAHPMTFTLSSRERAAQLQCVLTFGLLEAVMEVKILESTLLQQGVDNNCNIGGDRNKVFMTSKNFPALLKDWRNRVLQLGNGEPCQQWAKRIETTLYQAHALLRMDASNGFFYNAGLQSHELLDILFQIGSIVEALVSSRAIFPQNFVRRGFGSWSFILTRPYLQHTTDMVANGWCPFIVQILSGSVSMLGYARTCKHPHIRESSQAHRKCTTQSCVMNMIDTTNYVPKHVIGTCNCDKYKPSLENVISSLSVGKIPVIQCPLPHEELLSIDSVKMPYVSISHVWADGLGSTTEEGLPACQIKRLVTLTKQLTPNGAFWIDALCIPVVKDMRKRAIGLMAKTYNEAKVVLVIDSGIRTISVSAPREEKLLYVLSSGWMQRLWTLQEAILARKLVFEFSDGLVALEELLLTKEEIFNPLLAYLGVELFRLTKHQLRPGSLNISDVAHALR</sequence>
<keyword evidence="3" id="KW-1185">Reference proteome</keyword>
<protein>
    <recommendedName>
        <fullName evidence="1">Heterokaryon incompatibility domain-containing protein</fullName>
    </recommendedName>
</protein>